<dbReference type="EMBL" id="QXMN01000025">
    <property type="protein sequence ID" value="RIX77383.1"/>
    <property type="molecule type" value="Genomic_DNA"/>
</dbReference>
<accession>A0A9X8D370</accession>
<keyword evidence="1" id="KW-0472">Membrane</keyword>
<gene>
    <name evidence="2" type="ORF">D3H34_19415</name>
</gene>
<dbReference type="AlphaFoldDB" id="A0A9X8D370"/>
<proteinExistence type="predicted"/>
<evidence type="ECO:0000313" key="2">
    <source>
        <dbReference type="EMBL" id="RIX77383.1"/>
    </source>
</evidence>
<feature type="transmembrane region" description="Helical" evidence="1">
    <location>
        <begin position="6"/>
        <end position="28"/>
    </location>
</feature>
<dbReference type="RefSeq" id="WP_119555880.1">
    <property type="nucleotide sequence ID" value="NZ_QXMN01000025.1"/>
</dbReference>
<organism evidence="2 3">
    <name type="scientific">Acidovorax cavernicola</name>
    <dbReference type="NCBI Taxonomy" id="1675792"/>
    <lineage>
        <taxon>Bacteria</taxon>
        <taxon>Pseudomonadati</taxon>
        <taxon>Pseudomonadota</taxon>
        <taxon>Betaproteobacteria</taxon>
        <taxon>Burkholderiales</taxon>
        <taxon>Comamonadaceae</taxon>
        <taxon>Acidovorax</taxon>
    </lineage>
</organism>
<keyword evidence="1" id="KW-0812">Transmembrane</keyword>
<feature type="transmembrane region" description="Helical" evidence="1">
    <location>
        <begin position="54"/>
        <end position="73"/>
    </location>
</feature>
<evidence type="ECO:0000256" key="1">
    <source>
        <dbReference type="SAM" id="Phobius"/>
    </source>
</evidence>
<name>A0A9X8D370_9BURK</name>
<evidence type="ECO:0000313" key="3">
    <source>
        <dbReference type="Proteomes" id="UP000265619"/>
    </source>
</evidence>
<sequence length="74" mass="8227">MVLLLPLVFMIAAVGIVFFGGYLLRAVLPPEHALQARLTDEAMSRYVAFVTKNAKGLMVCLLVLYFTVVTFLYS</sequence>
<keyword evidence="3" id="KW-1185">Reference proteome</keyword>
<comment type="caution">
    <text evidence="2">The sequence shown here is derived from an EMBL/GenBank/DDBJ whole genome shotgun (WGS) entry which is preliminary data.</text>
</comment>
<protein>
    <submittedName>
        <fullName evidence="2">Uncharacterized protein</fullName>
    </submittedName>
</protein>
<dbReference type="Proteomes" id="UP000265619">
    <property type="component" value="Unassembled WGS sequence"/>
</dbReference>
<dbReference type="OrthoDB" id="8859710at2"/>
<reference evidence="2 3" key="1">
    <citation type="submission" date="2018-09" db="EMBL/GenBank/DDBJ databases">
        <title>Acidovorax cavernicola nov. sp. isolated from Gruta de las Maravillas (Aracena, Spain).</title>
        <authorList>
            <person name="Jurado V."/>
            <person name="Gutierrez-Patricio S."/>
            <person name="Gonzalez-Pimentel J.L."/>
            <person name="Miller A.Z."/>
            <person name="Laiz L."/>
            <person name="Saiz-Jimenez C."/>
        </authorList>
    </citation>
    <scope>NUCLEOTIDE SEQUENCE [LARGE SCALE GENOMIC DNA]</scope>
    <source>
        <strain evidence="2 3">1011MAR4D40.2</strain>
    </source>
</reference>
<keyword evidence="1" id="KW-1133">Transmembrane helix</keyword>